<organism evidence="1 2">
    <name type="scientific">Solanum commersonii</name>
    <name type="common">Commerson's wild potato</name>
    <name type="synonym">Commerson's nightshade</name>
    <dbReference type="NCBI Taxonomy" id="4109"/>
    <lineage>
        <taxon>Eukaryota</taxon>
        <taxon>Viridiplantae</taxon>
        <taxon>Streptophyta</taxon>
        <taxon>Embryophyta</taxon>
        <taxon>Tracheophyta</taxon>
        <taxon>Spermatophyta</taxon>
        <taxon>Magnoliopsida</taxon>
        <taxon>eudicotyledons</taxon>
        <taxon>Gunneridae</taxon>
        <taxon>Pentapetalae</taxon>
        <taxon>asterids</taxon>
        <taxon>lamiids</taxon>
        <taxon>Solanales</taxon>
        <taxon>Solanaceae</taxon>
        <taxon>Solanoideae</taxon>
        <taxon>Solaneae</taxon>
        <taxon>Solanum</taxon>
    </lineage>
</organism>
<reference evidence="1 2" key="1">
    <citation type="submission" date="2020-09" db="EMBL/GenBank/DDBJ databases">
        <title>De no assembly of potato wild relative species, Solanum commersonii.</title>
        <authorList>
            <person name="Cho K."/>
        </authorList>
    </citation>
    <scope>NUCLEOTIDE SEQUENCE [LARGE SCALE GENOMIC DNA]</scope>
    <source>
        <strain evidence="1">LZ3.2</strain>
        <tissue evidence="1">Leaf</tissue>
    </source>
</reference>
<dbReference type="AlphaFoldDB" id="A0A9J6AWI0"/>
<dbReference type="Proteomes" id="UP000824120">
    <property type="component" value="Chromosome 1"/>
</dbReference>
<protein>
    <submittedName>
        <fullName evidence="1">Uncharacterized protein</fullName>
    </submittedName>
</protein>
<comment type="caution">
    <text evidence="1">The sequence shown here is derived from an EMBL/GenBank/DDBJ whole genome shotgun (WGS) entry which is preliminary data.</text>
</comment>
<accession>A0A9J6AWI0</accession>
<gene>
    <name evidence="1" type="ORF">H5410_000438</name>
</gene>
<dbReference type="EMBL" id="JACXVP010000001">
    <property type="protein sequence ID" value="KAG5628721.1"/>
    <property type="molecule type" value="Genomic_DNA"/>
</dbReference>
<evidence type="ECO:0000313" key="1">
    <source>
        <dbReference type="EMBL" id="KAG5628721.1"/>
    </source>
</evidence>
<proteinExistence type="predicted"/>
<name>A0A9J6AWI0_SOLCO</name>
<sequence length="53" mass="5779">MGPSSIWRPCKPPTKLYNHGFRVENAGEFWPDATAAAPEFNGDVTENDSSPVS</sequence>
<keyword evidence="2" id="KW-1185">Reference proteome</keyword>
<evidence type="ECO:0000313" key="2">
    <source>
        <dbReference type="Proteomes" id="UP000824120"/>
    </source>
</evidence>